<sequence length="580" mass="66359">MAENRLLLVSIMRNKKGKEKISTESCFDQKEYDEMLLDRDNQIHHSLLNQSLSFNPQNHIQPSLEHELHRYLSHLVGNVHQNEQSLPKETEVGLVEKSHDFTRSLPEQGELQPTNKLSLQPEKLKLLQSFQQPQVSQDLLEKFQSEGGPSYLDHFEYCDPLQNPNNFEDSEEDDDICNDSSDALKKTRGRTKLLKLFKRTSPKPIKLNDFGQPIGKAATTLSNFLGLMARNGQIISLSYKDWRVVPNTTKDIMWMIVKKKFQISEEGRDWVIMSIGKKWREFKSKLKKLHYDTHKTYEEKIAACDSRVHPKEWEVLVKYWDSQAGQKNIGDLAPLYPEVVQKSPSRNDLLSLLIKEKRTLLHCHGLGPIPNEFRKSKTTRADYIRMLSETKKEAEDEKRVMQEELADMKQMYEDMHNEMMTMKALVESIGKRPQILGEGISCIPQGHKLSGTALPHDGSPPNNGASSSHSSYEAPPTQVHRVKTILPRKVQVVSNIVIGTEVYLRSLKKPHNHVAQGYLLSKDPTTKVGGFELGPQYWEIQVDVPIVRNEPLLRPYGGYQTIGDAVGATIAWPYTFVKCK</sequence>
<feature type="region of interest" description="Disordered" evidence="2">
    <location>
        <begin position="447"/>
        <end position="479"/>
    </location>
</feature>
<keyword evidence="1" id="KW-0175">Coiled coil</keyword>
<dbReference type="AlphaFoldDB" id="A0A6V7P1S8"/>
<feature type="coiled-coil region" evidence="1">
    <location>
        <begin position="384"/>
        <end position="418"/>
    </location>
</feature>
<dbReference type="PANTHER" id="PTHR33144">
    <property type="entry name" value="OS10G0409366 PROTEIN-RELATED"/>
    <property type="match status" value="1"/>
</dbReference>
<accession>A0A6V7P1S8</accession>
<name>A0A6V7P1S8_ANACO</name>
<dbReference type="InterPro" id="IPR004264">
    <property type="entry name" value="Transposase_23"/>
</dbReference>
<evidence type="ECO:0000256" key="2">
    <source>
        <dbReference type="SAM" id="MobiDB-lite"/>
    </source>
</evidence>
<proteinExistence type="predicted"/>
<dbReference type="PANTHER" id="PTHR33144:SF46">
    <property type="entry name" value="OS04G0610000 PROTEIN"/>
    <property type="match status" value="1"/>
</dbReference>
<reference evidence="4" key="1">
    <citation type="submission" date="2020-07" db="EMBL/GenBank/DDBJ databases">
        <authorList>
            <person name="Lin J."/>
        </authorList>
    </citation>
    <scope>NUCLEOTIDE SEQUENCE</scope>
</reference>
<dbReference type="EMBL" id="LR862144">
    <property type="protein sequence ID" value="CAD1824785.1"/>
    <property type="molecule type" value="Genomic_DNA"/>
</dbReference>
<feature type="compositionally biased region" description="Polar residues" evidence="2">
    <location>
        <begin position="460"/>
        <end position="471"/>
    </location>
</feature>
<feature type="domain" description="Transposase Tnp1/En/Spm-like" evidence="3">
    <location>
        <begin position="501"/>
        <end position="566"/>
    </location>
</feature>
<gene>
    <name evidence="4" type="ORF">CB5_LOCUS7996</name>
</gene>
<organism evidence="4">
    <name type="scientific">Ananas comosus var. bracteatus</name>
    <name type="common">red pineapple</name>
    <dbReference type="NCBI Taxonomy" id="296719"/>
    <lineage>
        <taxon>Eukaryota</taxon>
        <taxon>Viridiplantae</taxon>
        <taxon>Streptophyta</taxon>
        <taxon>Embryophyta</taxon>
        <taxon>Tracheophyta</taxon>
        <taxon>Spermatophyta</taxon>
        <taxon>Magnoliopsida</taxon>
        <taxon>Liliopsida</taxon>
        <taxon>Poales</taxon>
        <taxon>Bromeliaceae</taxon>
        <taxon>Bromelioideae</taxon>
        <taxon>Ananas</taxon>
    </lineage>
</organism>
<evidence type="ECO:0000313" key="4">
    <source>
        <dbReference type="EMBL" id="CAD1824785.1"/>
    </source>
</evidence>
<evidence type="ECO:0000256" key="1">
    <source>
        <dbReference type="SAM" id="Coils"/>
    </source>
</evidence>
<dbReference type="Pfam" id="PF03017">
    <property type="entry name" value="Transposase_23"/>
    <property type="match status" value="1"/>
</dbReference>
<protein>
    <recommendedName>
        <fullName evidence="3">Transposase Tnp1/En/Spm-like domain-containing protein</fullName>
    </recommendedName>
</protein>
<evidence type="ECO:0000259" key="3">
    <source>
        <dbReference type="Pfam" id="PF03017"/>
    </source>
</evidence>